<evidence type="ECO:0000313" key="1">
    <source>
        <dbReference type="EMBL" id="GBN11078.1"/>
    </source>
</evidence>
<dbReference type="EMBL" id="BGPR01005536">
    <property type="protein sequence ID" value="GBN11078.1"/>
    <property type="molecule type" value="Genomic_DNA"/>
</dbReference>
<dbReference type="InterPro" id="IPR050951">
    <property type="entry name" value="Retrovirus_Pol_polyprotein"/>
</dbReference>
<evidence type="ECO:0000313" key="2">
    <source>
        <dbReference type="Proteomes" id="UP000499080"/>
    </source>
</evidence>
<dbReference type="PANTHER" id="PTHR37984">
    <property type="entry name" value="PROTEIN CBG26694"/>
    <property type="match status" value="1"/>
</dbReference>
<proteinExistence type="predicted"/>
<dbReference type="OrthoDB" id="6491103at2759"/>
<protein>
    <submittedName>
        <fullName evidence="1">Uncharacterized protein</fullName>
    </submittedName>
</protein>
<keyword evidence="2" id="KW-1185">Reference proteome</keyword>
<dbReference type="Proteomes" id="UP000499080">
    <property type="component" value="Unassembled WGS sequence"/>
</dbReference>
<dbReference type="AlphaFoldDB" id="A0A4Y2L8W0"/>
<sequence length="106" mass="12312">MEFLKFWFQITDNSAVLNLLSLQKKWQFKHSTSSPYYSKGKAESAVKIVKSSIKKPTKYKDGTWLSILHWRNAPTVNMNSSPVQRLMSRRTRSLLPNSDKLLKPQV</sequence>
<gene>
    <name evidence="1" type="ORF">AVEN_145032_1</name>
</gene>
<organism evidence="1 2">
    <name type="scientific">Araneus ventricosus</name>
    <name type="common">Orbweaver spider</name>
    <name type="synonym">Epeira ventricosa</name>
    <dbReference type="NCBI Taxonomy" id="182803"/>
    <lineage>
        <taxon>Eukaryota</taxon>
        <taxon>Metazoa</taxon>
        <taxon>Ecdysozoa</taxon>
        <taxon>Arthropoda</taxon>
        <taxon>Chelicerata</taxon>
        <taxon>Arachnida</taxon>
        <taxon>Araneae</taxon>
        <taxon>Araneomorphae</taxon>
        <taxon>Entelegynae</taxon>
        <taxon>Araneoidea</taxon>
        <taxon>Araneidae</taxon>
        <taxon>Araneus</taxon>
    </lineage>
</organism>
<dbReference type="Gene3D" id="3.30.420.10">
    <property type="entry name" value="Ribonuclease H-like superfamily/Ribonuclease H"/>
    <property type="match status" value="1"/>
</dbReference>
<comment type="caution">
    <text evidence="1">The sequence shown here is derived from an EMBL/GenBank/DDBJ whole genome shotgun (WGS) entry which is preliminary data.</text>
</comment>
<accession>A0A4Y2L8W0</accession>
<name>A0A4Y2L8W0_ARAVE</name>
<reference evidence="1 2" key="1">
    <citation type="journal article" date="2019" name="Sci. Rep.">
        <title>Orb-weaving spider Araneus ventricosus genome elucidates the spidroin gene catalogue.</title>
        <authorList>
            <person name="Kono N."/>
            <person name="Nakamura H."/>
            <person name="Ohtoshi R."/>
            <person name="Moran D.A.P."/>
            <person name="Shinohara A."/>
            <person name="Yoshida Y."/>
            <person name="Fujiwara M."/>
            <person name="Mori M."/>
            <person name="Tomita M."/>
            <person name="Arakawa K."/>
        </authorList>
    </citation>
    <scope>NUCLEOTIDE SEQUENCE [LARGE SCALE GENOMIC DNA]</scope>
</reference>
<dbReference type="InterPro" id="IPR036397">
    <property type="entry name" value="RNaseH_sf"/>
</dbReference>
<dbReference type="PANTHER" id="PTHR37984:SF8">
    <property type="entry name" value="CCHC-TYPE DOMAIN-CONTAINING PROTEIN"/>
    <property type="match status" value="1"/>
</dbReference>
<dbReference type="GO" id="GO:0003676">
    <property type="term" value="F:nucleic acid binding"/>
    <property type="evidence" value="ECO:0007669"/>
    <property type="project" value="InterPro"/>
</dbReference>